<feature type="domain" description="BT-3987-like N-terminal" evidence="1">
    <location>
        <begin position="51"/>
        <end position="151"/>
    </location>
</feature>
<evidence type="ECO:0000313" key="2">
    <source>
        <dbReference type="EMBL" id="MBO8451476.1"/>
    </source>
</evidence>
<evidence type="ECO:0000259" key="1">
    <source>
        <dbReference type="Pfam" id="PF08522"/>
    </source>
</evidence>
<proteinExistence type="predicted"/>
<protein>
    <submittedName>
        <fullName evidence="2">DUF1735 domain-containing protein</fullName>
    </submittedName>
</protein>
<dbReference type="InterPro" id="IPR008979">
    <property type="entry name" value="Galactose-bd-like_sf"/>
</dbReference>
<dbReference type="Gene3D" id="2.60.120.260">
    <property type="entry name" value="Galactose-binding domain-like"/>
    <property type="match status" value="1"/>
</dbReference>
<name>A0A9D9ENQ9_9BACT</name>
<comment type="caution">
    <text evidence="2">The sequence shown here is derived from an EMBL/GenBank/DDBJ whole genome shotgun (WGS) entry which is preliminary data.</text>
</comment>
<sequence>MKFSLYRYVFLAGVALMLLSCEEKQQVTQLTEPARIAMQDAGGEPKSIELYDSGTTSTATAEFRVVAELISGNTINVTFKADPTKVDEYNAENGTDYEMAPAECYDLSAATVMLPRYNTVSSTAKVTVSTDGIPDAQTYLLPIVIDRIEGDDAARIDEEKNVVYVLIKKYVLKEPVLLDRSDWEVIYCNSEANESMYNGYPYGPVDLMLDNEPNTWWNYGSVSAPFYIVIDLKKQMYVKKIIFTPRHDTGESSHLSRGAPKNVDFAFATTVNGTGEAAMEGDYSDFEVFTNLEQFRSRLVFREEITLGGLYNCRYIKIRYNGAWTRDNSGAPDYLSTNGTYNVGMVAEFEAAGYTDSPYE</sequence>
<gene>
    <name evidence="2" type="ORF">IAC06_01140</name>
</gene>
<evidence type="ECO:0000313" key="3">
    <source>
        <dbReference type="Proteomes" id="UP000823661"/>
    </source>
</evidence>
<reference evidence="2" key="1">
    <citation type="submission" date="2020-10" db="EMBL/GenBank/DDBJ databases">
        <authorList>
            <person name="Gilroy R."/>
        </authorList>
    </citation>
    <scope>NUCLEOTIDE SEQUENCE</scope>
    <source>
        <strain evidence="2">B1-20833</strain>
    </source>
</reference>
<dbReference type="PROSITE" id="PS51257">
    <property type="entry name" value="PROKAR_LIPOPROTEIN"/>
    <property type="match status" value="1"/>
</dbReference>
<dbReference type="Pfam" id="PF08522">
    <property type="entry name" value="BT_3987-like_N"/>
    <property type="match status" value="1"/>
</dbReference>
<dbReference type="InterPro" id="IPR013728">
    <property type="entry name" value="BT_3987-like_N"/>
</dbReference>
<dbReference type="Gene3D" id="2.60.40.1740">
    <property type="entry name" value="hypothetical protein (bacova_03559)"/>
    <property type="match status" value="1"/>
</dbReference>
<dbReference type="AlphaFoldDB" id="A0A9D9ENQ9"/>
<organism evidence="2 3">
    <name type="scientific">Candidatus Cryptobacteroides intestinavium</name>
    <dbReference type="NCBI Taxonomy" id="2840766"/>
    <lineage>
        <taxon>Bacteria</taxon>
        <taxon>Pseudomonadati</taxon>
        <taxon>Bacteroidota</taxon>
        <taxon>Bacteroidia</taxon>
        <taxon>Bacteroidales</taxon>
        <taxon>Candidatus Cryptobacteroides</taxon>
    </lineage>
</organism>
<dbReference type="SUPFAM" id="SSF49785">
    <property type="entry name" value="Galactose-binding domain-like"/>
    <property type="match status" value="1"/>
</dbReference>
<dbReference type="EMBL" id="JADIMI010000011">
    <property type="protein sequence ID" value="MBO8451476.1"/>
    <property type="molecule type" value="Genomic_DNA"/>
</dbReference>
<reference evidence="2" key="2">
    <citation type="journal article" date="2021" name="PeerJ">
        <title>Extensive microbial diversity within the chicken gut microbiome revealed by metagenomics and culture.</title>
        <authorList>
            <person name="Gilroy R."/>
            <person name="Ravi A."/>
            <person name="Getino M."/>
            <person name="Pursley I."/>
            <person name="Horton D.L."/>
            <person name="Alikhan N.F."/>
            <person name="Baker D."/>
            <person name="Gharbi K."/>
            <person name="Hall N."/>
            <person name="Watson M."/>
            <person name="Adriaenssens E.M."/>
            <person name="Foster-Nyarko E."/>
            <person name="Jarju S."/>
            <person name="Secka A."/>
            <person name="Antonio M."/>
            <person name="Oren A."/>
            <person name="Chaudhuri R.R."/>
            <person name="La Ragione R."/>
            <person name="Hildebrand F."/>
            <person name="Pallen M.J."/>
        </authorList>
    </citation>
    <scope>NUCLEOTIDE SEQUENCE</scope>
    <source>
        <strain evidence="2">B1-20833</strain>
    </source>
</reference>
<accession>A0A9D9ENQ9</accession>
<dbReference type="Proteomes" id="UP000823661">
    <property type="component" value="Unassembled WGS sequence"/>
</dbReference>